<keyword evidence="3" id="KW-1185">Reference proteome</keyword>
<name>A0A401U089_CHIPU</name>
<dbReference type="Proteomes" id="UP000287033">
    <property type="component" value="Unassembled WGS sequence"/>
</dbReference>
<protein>
    <submittedName>
        <fullName evidence="2">Uncharacterized protein</fullName>
    </submittedName>
</protein>
<reference evidence="2 3" key="1">
    <citation type="journal article" date="2018" name="Nat. Ecol. Evol.">
        <title>Shark genomes provide insights into elasmobranch evolution and the origin of vertebrates.</title>
        <authorList>
            <person name="Hara Y"/>
            <person name="Yamaguchi K"/>
            <person name="Onimaru K"/>
            <person name="Kadota M"/>
            <person name="Koyanagi M"/>
            <person name="Keeley SD"/>
            <person name="Tatsumi K"/>
            <person name="Tanaka K"/>
            <person name="Motone F"/>
            <person name="Kageyama Y"/>
            <person name="Nozu R"/>
            <person name="Adachi N"/>
            <person name="Nishimura O"/>
            <person name="Nakagawa R"/>
            <person name="Tanegashima C"/>
            <person name="Kiyatake I"/>
            <person name="Matsumoto R"/>
            <person name="Murakumo K"/>
            <person name="Nishida K"/>
            <person name="Terakita A"/>
            <person name="Kuratani S"/>
            <person name="Sato K"/>
            <person name="Hyodo S Kuraku.S."/>
        </authorList>
    </citation>
    <scope>NUCLEOTIDE SEQUENCE [LARGE SCALE GENOMIC DNA]</scope>
</reference>
<evidence type="ECO:0000313" key="3">
    <source>
        <dbReference type="Proteomes" id="UP000287033"/>
    </source>
</evidence>
<accession>A0A401U089</accession>
<sequence>HPADQPERRGARAERQADRPDGQCRPQRARDHVEGVGEVRFLALSFRGSRSESPESIYPLTVRPNGFRARAE</sequence>
<proteinExistence type="predicted"/>
<dbReference type="EMBL" id="BEZZ01236087">
    <property type="protein sequence ID" value="GCC48307.1"/>
    <property type="molecule type" value="Genomic_DNA"/>
</dbReference>
<feature type="non-terminal residue" evidence="2">
    <location>
        <position position="1"/>
    </location>
</feature>
<feature type="region of interest" description="Disordered" evidence="1">
    <location>
        <begin position="1"/>
        <end position="30"/>
    </location>
</feature>
<dbReference type="AlphaFoldDB" id="A0A401U089"/>
<organism evidence="2 3">
    <name type="scientific">Chiloscyllium punctatum</name>
    <name type="common">Brownbanded bambooshark</name>
    <name type="synonym">Hemiscyllium punctatum</name>
    <dbReference type="NCBI Taxonomy" id="137246"/>
    <lineage>
        <taxon>Eukaryota</taxon>
        <taxon>Metazoa</taxon>
        <taxon>Chordata</taxon>
        <taxon>Craniata</taxon>
        <taxon>Vertebrata</taxon>
        <taxon>Chondrichthyes</taxon>
        <taxon>Elasmobranchii</taxon>
        <taxon>Galeomorphii</taxon>
        <taxon>Galeoidea</taxon>
        <taxon>Orectolobiformes</taxon>
        <taxon>Hemiscylliidae</taxon>
        <taxon>Chiloscyllium</taxon>
    </lineage>
</organism>
<comment type="caution">
    <text evidence="2">The sequence shown here is derived from an EMBL/GenBank/DDBJ whole genome shotgun (WGS) entry which is preliminary data.</text>
</comment>
<evidence type="ECO:0000256" key="1">
    <source>
        <dbReference type="SAM" id="MobiDB-lite"/>
    </source>
</evidence>
<gene>
    <name evidence="2" type="ORF">chiPu_0032411</name>
</gene>
<evidence type="ECO:0000313" key="2">
    <source>
        <dbReference type="EMBL" id="GCC48307.1"/>
    </source>
</evidence>